<organism evidence="1 2">
    <name type="scientific">Corynebacterium incognita</name>
    <dbReference type="NCBI Taxonomy" id="2754725"/>
    <lineage>
        <taxon>Bacteria</taxon>
        <taxon>Bacillati</taxon>
        <taxon>Actinomycetota</taxon>
        <taxon>Actinomycetes</taxon>
        <taxon>Mycobacteriales</taxon>
        <taxon>Corynebacteriaceae</taxon>
        <taxon>Corynebacterium</taxon>
    </lineage>
</organism>
<sequence>MPVAIKKCVPDEQLVVDAGMWVPEMRVEDGAIELLHAIEDAEGAASIGPGWEFYMDRLAVAYRGEDVVAVDLETDYYPVMSDYFTALYGRVARKAR</sequence>
<name>A0A7G7CRA0_9CORY</name>
<proteinExistence type="predicted"/>
<dbReference type="EMBL" id="CP059404">
    <property type="protein sequence ID" value="QNE90116.1"/>
    <property type="molecule type" value="Genomic_DNA"/>
</dbReference>
<reference evidence="1 2" key="1">
    <citation type="submission" date="2020-07" db="EMBL/GenBank/DDBJ databases">
        <title>Complete genome and description of Corynebacterium incognita strain Marseille-Q3630 sp. nov.</title>
        <authorList>
            <person name="Boxberger M."/>
        </authorList>
    </citation>
    <scope>NUCLEOTIDE SEQUENCE [LARGE SCALE GENOMIC DNA]</scope>
    <source>
        <strain evidence="1 2">Marseille-Q3630</strain>
    </source>
</reference>
<protein>
    <submittedName>
        <fullName evidence="1">Uncharacterized protein</fullName>
    </submittedName>
</protein>
<dbReference type="KEGG" id="cik:H0194_03705"/>
<dbReference type="RefSeq" id="WP_185176489.1">
    <property type="nucleotide sequence ID" value="NZ_CP059404.1"/>
</dbReference>
<evidence type="ECO:0000313" key="2">
    <source>
        <dbReference type="Proteomes" id="UP000515743"/>
    </source>
</evidence>
<keyword evidence="2" id="KW-1185">Reference proteome</keyword>
<dbReference type="AlphaFoldDB" id="A0A7G7CRA0"/>
<accession>A0A7G7CRA0</accession>
<dbReference type="Proteomes" id="UP000515743">
    <property type="component" value="Chromosome"/>
</dbReference>
<evidence type="ECO:0000313" key="1">
    <source>
        <dbReference type="EMBL" id="QNE90116.1"/>
    </source>
</evidence>
<gene>
    <name evidence="1" type="ORF">H0194_03705</name>
</gene>